<dbReference type="GO" id="GO:0005524">
    <property type="term" value="F:ATP binding"/>
    <property type="evidence" value="ECO:0007669"/>
    <property type="project" value="UniProtKB-KW"/>
</dbReference>
<comment type="catalytic activity">
    <reaction evidence="2">
        <text>cytidine(34) in elongator tRNA(Met) + acetate + ATP = N(4)-acetylcytidine(34) in elongator tRNA(Met) + AMP + diphosphate</text>
        <dbReference type="Rhea" id="RHEA:58144"/>
        <dbReference type="Rhea" id="RHEA-COMP:10693"/>
        <dbReference type="Rhea" id="RHEA-COMP:10694"/>
        <dbReference type="ChEBI" id="CHEBI:30089"/>
        <dbReference type="ChEBI" id="CHEBI:30616"/>
        <dbReference type="ChEBI" id="CHEBI:33019"/>
        <dbReference type="ChEBI" id="CHEBI:74900"/>
        <dbReference type="ChEBI" id="CHEBI:82748"/>
        <dbReference type="ChEBI" id="CHEBI:456215"/>
    </reaction>
</comment>
<keyword evidence="2" id="KW-0547">Nucleotide-binding</keyword>
<sequence>MKVVGLITEYNPFHFGHKYHLNMAKKITNSDYSIAVMSGSFVQRGEPSLIDKWTKAKMAIDNGVDLVIELPFIFSVQSAELFAYGSISLLHSLKIVDYVVFGSETGDLNPLKEIAQILVDEPPYYKEHLKKNLKQGHSFSVSRSHALEHFFDKYKLNKKHNINIKEILKMSNNILAIEYLKNLILLNSNIQPIAIKRVGSTYNESQLNHNVASATAIRNKLINGEIEAIKEYVPAKTFDHLINYINKYKNFNMLDNYTQIINYLLRIEDKNKLTKIIDVEAGLENRIVNKSAEINSIHELIQKVSTKRYAKTRIQRILVHMMANLTETVFEELQPHHPSYIRVLGTNDKGFLILKKIKEKSNLPVVIKFSDYKKYSNPYLNRIIDFDKKATDLFFLGLNGNKPYMNMDYYTTLYIKKK</sequence>
<organism evidence="3 4">
    <name type="scientific">Tepidimicrobium xylanilyticum</name>
    <dbReference type="NCBI Taxonomy" id="1123352"/>
    <lineage>
        <taxon>Bacteria</taxon>
        <taxon>Bacillati</taxon>
        <taxon>Bacillota</taxon>
        <taxon>Tissierellia</taxon>
        <taxon>Tissierellales</taxon>
        <taxon>Tepidimicrobiaceae</taxon>
        <taxon>Tepidimicrobium</taxon>
    </lineage>
</organism>
<dbReference type="GO" id="GO:0016740">
    <property type="term" value="F:transferase activity"/>
    <property type="evidence" value="ECO:0007669"/>
    <property type="project" value="UniProtKB-KW"/>
</dbReference>
<dbReference type="RefSeq" id="WP_093752699.1">
    <property type="nucleotide sequence ID" value="NZ_BSYN01000006.1"/>
</dbReference>
<gene>
    <name evidence="2" type="primary">tmcAL</name>
    <name evidence="3" type="ORF">SAMN05660923_01678</name>
</gene>
<evidence type="ECO:0000256" key="2">
    <source>
        <dbReference type="HAMAP-Rule" id="MF_01539"/>
    </source>
</evidence>
<dbReference type="PANTHER" id="PTHR37825:SF1">
    <property type="entry name" value="TRNA(MET) CYTIDINE ACETATE LIGASE"/>
    <property type="match status" value="1"/>
</dbReference>
<dbReference type="Gene3D" id="3.40.50.620">
    <property type="entry name" value="HUPs"/>
    <property type="match status" value="1"/>
</dbReference>
<keyword evidence="2" id="KW-0067">ATP-binding</keyword>
<comment type="function">
    <text evidence="2">Catalyzes the formation of N(4)-acetylcytidine (ac(4)C) at the wobble position of elongator tRNA(Met), using acetate and ATP as substrates. First activates an acetate ion to form acetyladenylate (Ac-AMP) and then transfers the acetyl group to tRNA to form ac(4)C34.</text>
</comment>
<dbReference type="EMBL" id="FNNG01000006">
    <property type="protein sequence ID" value="SDX06942.1"/>
    <property type="molecule type" value="Genomic_DNA"/>
</dbReference>
<comment type="subcellular location">
    <subcellularLocation>
        <location evidence="2">Cytoplasm</location>
    </subcellularLocation>
</comment>
<keyword evidence="4" id="KW-1185">Reference proteome</keyword>
<evidence type="ECO:0000313" key="4">
    <source>
        <dbReference type="Proteomes" id="UP000198828"/>
    </source>
</evidence>
<dbReference type="SUPFAM" id="SSF52374">
    <property type="entry name" value="Nucleotidylyl transferase"/>
    <property type="match status" value="1"/>
</dbReference>
<keyword evidence="2" id="KW-0436">Ligase</keyword>
<keyword evidence="1 2" id="KW-0819">tRNA processing</keyword>
<keyword evidence="2" id="KW-0694">RNA-binding</keyword>
<dbReference type="NCBIfam" id="NF010191">
    <property type="entry name" value="PRK13670.1"/>
    <property type="match status" value="1"/>
</dbReference>
<dbReference type="Pfam" id="PF05636">
    <property type="entry name" value="HIGH_NTase1"/>
    <property type="match status" value="1"/>
</dbReference>
<keyword evidence="2" id="KW-0820">tRNA-binding</keyword>
<dbReference type="GO" id="GO:0000049">
    <property type="term" value="F:tRNA binding"/>
    <property type="evidence" value="ECO:0007669"/>
    <property type="project" value="UniProtKB-KW"/>
</dbReference>
<dbReference type="GO" id="GO:0005737">
    <property type="term" value="C:cytoplasm"/>
    <property type="evidence" value="ECO:0007669"/>
    <property type="project" value="UniProtKB-SubCell"/>
</dbReference>
<protein>
    <recommendedName>
        <fullName evidence="2">tRNA(Met) cytidine acetate ligase</fullName>
        <ecNumber evidence="2">6.3.4.-</ecNumber>
    </recommendedName>
</protein>
<feature type="binding site" evidence="2">
    <location>
        <position position="172"/>
    </location>
    <ligand>
        <name>ATP</name>
        <dbReference type="ChEBI" id="CHEBI:30616"/>
    </ligand>
</feature>
<feature type="binding site" evidence="2">
    <location>
        <position position="102"/>
    </location>
    <ligand>
        <name>ATP</name>
        <dbReference type="ChEBI" id="CHEBI:30616"/>
    </ligand>
</feature>
<dbReference type="HAMAP" id="MF_01539">
    <property type="entry name" value="TmcAL"/>
    <property type="match status" value="1"/>
</dbReference>
<dbReference type="InterPro" id="IPR014729">
    <property type="entry name" value="Rossmann-like_a/b/a_fold"/>
</dbReference>
<feature type="binding site" evidence="2">
    <location>
        <position position="197"/>
    </location>
    <ligand>
        <name>ATP</name>
        <dbReference type="ChEBI" id="CHEBI:30616"/>
    </ligand>
</feature>
<dbReference type="GO" id="GO:0016879">
    <property type="term" value="F:ligase activity, forming carbon-nitrogen bonds"/>
    <property type="evidence" value="ECO:0007669"/>
    <property type="project" value="UniProtKB-UniRule"/>
</dbReference>
<name>A0A1H2YNX4_9FIRM</name>
<dbReference type="OrthoDB" id="9769796at2"/>
<keyword evidence="2" id="KW-0963">Cytoplasm</keyword>
<dbReference type="PANTHER" id="PTHR37825">
    <property type="entry name" value="TRNA(MET) CYTIDINE ACETATE LIGASE"/>
    <property type="match status" value="1"/>
</dbReference>
<evidence type="ECO:0000256" key="1">
    <source>
        <dbReference type="ARBA" id="ARBA00022694"/>
    </source>
</evidence>
<accession>A0A1H2YNX4</accession>
<dbReference type="EC" id="6.3.4.-" evidence="2"/>
<proteinExistence type="inferred from homology"/>
<dbReference type="AlphaFoldDB" id="A0A1H2YNX4"/>
<dbReference type="GO" id="GO:0006400">
    <property type="term" value="P:tRNA modification"/>
    <property type="evidence" value="ECO:0007669"/>
    <property type="project" value="UniProtKB-UniRule"/>
</dbReference>
<dbReference type="InterPro" id="IPR008513">
    <property type="entry name" value="tRNA(Met)_cyd_acetate_ligase"/>
</dbReference>
<comment type="similarity">
    <text evidence="2">Belongs to the TmcAL family.</text>
</comment>
<reference evidence="3 4" key="1">
    <citation type="submission" date="2016-10" db="EMBL/GenBank/DDBJ databases">
        <authorList>
            <person name="de Groot N.N."/>
        </authorList>
    </citation>
    <scope>NUCLEOTIDE SEQUENCE [LARGE SCALE GENOMIC DNA]</scope>
    <source>
        <strain evidence="3 4">DSM 23310</strain>
    </source>
</reference>
<evidence type="ECO:0000313" key="3">
    <source>
        <dbReference type="EMBL" id="SDX06942.1"/>
    </source>
</evidence>
<comment type="caution">
    <text evidence="2">Lacks conserved residue(s) required for the propagation of feature annotation.</text>
</comment>
<keyword evidence="3" id="KW-0808">Transferase</keyword>
<dbReference type="Proteomes" id="UP000198828">
    <property type="component" value="Unassembled WGS sequence"/>
</dbReference>
<feature type="binding site" evidence="2">
    <location>
        <begin position="7"/>
        <end position="20"/>
    </location>
    <ligand>
        <name>ATP</name>
        <dbReference type="ChEBI" id="CHEBI:30616"/>
    </ligand>
</feature>